<dbReference type="InterPro" id="IPR029058">
    <property type="entry name" value="AB_hydrolase_fold"/>
</dbReference>
<dbReference type="OrthoDB" id="9797755at2"/>
<dbReference type="Pfam" id="PF05990">
    <property type="entry name" value="DUF900"/>
    <property type="match status" value="1"/>
</dbReference>
<evidence type="ECO:0000313" key="2">
    <source>
        <dbReference type="EMBL" id="OJF99817.1"/>
    </source>
</evidence>
<feature type="signal peptide" evidence="1">
    <location>
        <begin position="1"/>
        <end position="29"/>
    </location>
</feature>
<dbReference type="InterPro" id="IPR014586">
    <property type="entry name" value="UCP033909"/>
</dbReference>
<name>A0A657M0K2_9HYPH</name>
<dbReference type="PANTHER" id="PTHR36513:SF1">
    <property type="entry name" value="TRANSMEMBRANE PROTEIN"/>
    <property type="match status" value="1"/>
</dbReference>
<gene>
    <name evidence="2" type="ORF">AX760_11755</name>
</gene>
<comment type="caution">
    <text evidence="2">The sequence shown here is derived from an EMBL/GenBank/DDBJ whole genome shotgun (WGS) entry which is preliminary data.</text>
</comment>
<dbReference type="Proteomes" id="UP000182661">
    <property type="component" value="Unassembled WGS sequence"/>
</dbReference>
<keyword evidence="1" id="KW-0732">Signal</keyword>
<dbReference type="PANTHER" id="PTHR36513">
    <property type="entry name" value="ABC TRANSMEMBRANE TYPE-1 DOMAIN-CONTAINING PROTEIN"/>
    <property type="match status" value="1"/>
</dbReference>
<dbReference type="InterPro" id="IPR010297">
    <property type="entry name" value="DUF900_hydrolase"/>
</dbReference>
<dbReference type="PIRSF" id="PIRSF033909">
    <property type="entry name" value="UCP033909"/>
    <property type="match status" value="1"/>
</dbReference>
<evidence type="ECO:0000256" key="1">
    <source>
        <dbReference type="SAM" id="SignalP"/>
    </source>
</evidence>
<accession>A0A657M0K2</accession>
<feature type="chain" id="PRO_5024816002" description="Esterase" evidence="1">
    <location>
        <begin position="30"/>
        <end position="380"/>
    </location>
</feature>
<protein>
    <recommendedName>
        <fullName evidence="4">Esterase</fullName>
    </recommendedName>
</protein>
<proteinExistence type="predicted"/>
<reference evidence="2 3" key="1">
    <citation type="submission" date="2016-02" db="EMBL/GenBank/DDBJ databases">
        <title>Genome sequencing of a beta-galactosidase producing bacteria Rhizobium sp. 59.</title>
        <authorList>
            <person name="Wang D."/>
            <person name="Kot W."/>
            <person name="Qin Y."/>
            <person name="Hansen L."/>
            <person name="Naqvi K."/>
            <person name="Rensing C."/>
        </authorList>
    </citation>
    <scope>NUCLEOTIDE SEQUENCE [LARGE SCALE GENOMIC DNA]</scope>
    <source>
        <strain evidence="2 3">59</strain>
    </source>
</reference>
<dbReference type="AlphaFoldDB" id="A0A657M0K2"/>
<evidence type="ECO:0000313" key="3">
    <source>
        <dbReference type="Proteomes" id="UP000182661"/>
    </source>
</evidence>
<evidence type="ECO:0008006" key="4">
    <source>
        <dbReference type="Google" id="ProtNLM"/>
    </source>
</evidence>
<keyword evidence="3" id="KW-1185">Reference proteome</keyword>
<organism evidence="2 3">
    <name type="scientific">Pararhizobium antarcticum</name>
    <dbReference type="NCBI Taxonomy" id="1798805"/>
    <lineage>
        <taxon>Bacteria</taxon>
        <taxon>Pseudomonadati</taxon>
        <taxon>Pseudomonadota</taxon>
        <taxon>Alphaproteobacteria</taxon>
        <taxon>Hyphomicrobiales</taxon>
        <taxon>Rhizobiaceae</taxon>
        <taxon>Rhizobium/Agrobacterium group</taxon>
        <taxon>Pararhizobium</taxon>
    </lineage>
</organism>
<dbReference type="EMBL" id="LSRP01000057">
    <property type="protein sequence ID" value="OJF99817.1"/>
    <property type="molecule type" value="Genomic_DNA"/>
</dbReference>
<dbReference type="SUPFAM" id="SSF53474">
    <property type="entry name" value="alpha/beta-Hydrolases"/>
    <property type="match status" value="1"/>
</dbReference>
<dbReference type="Gene3D" id="3.40.50.1820">
    <property type="entry name" value="alpha/beta hydrolase"/>
    <property type="match status" value="1"/>
</dbReference>
<sequence>MCSIVSNKPNRLSYRIAVVAVLLSLGGCASRPTSAVLQPTAVAQAEQADIDKVALLSVTNRNRIKEYSGFGTQWAGELTYERYGFAVPRDRKGATIAYPTERAGAKRTYMVTEREQLAQQAWLADATRSARADGTVAVYVHGYNNLYQEALYRAAQMAADAKTLSPPIVFSWPSAASVTGYVTDRDAALYSRTDLEGVLTALARAPGIKRVVLFGHSMGGFLSMEATRQLKLQGRDDVIAKLQVVLAAPDIDVDVFRSQLRDIGHLKTPITVLASKTDRALSMSSFIGGERARIGRLDINDPVVQEQARKANVNIVDISTADSSDGLGHDRFAAVARFGSDFEKAEALQHKSGNFRALVFDAAGAAVASPFRLVGHIGQQ</sequence>